<dbReference type="PANTHER" id="PTHR46268:SF6">
    <property type="entry name" value="UNIVERSAL STRESS PROTEIN UP12"/>
    <property type="match status" value="1"/>
</dbReference>
<evidence type="ECO:0000256" key="1">
    <source>
        <dbReference type="ARBA" id="ARBA00008791"/>
    </source>
</evidence>
<protein>
    <recommendedName>
        <fullName evidence="2">UspA domain-containing protein</fullName>
    </recommendedName>
</protein>
<evidence type="ECO:0000259" key="2">
    <source>
        <dbReference type="Pfam" id="PF00582"/>
    </source>
</evidence>
<dbReference type="RefSeq" id="WP_058084996.1">
    <property type="nucleotide sequence ID" value="NZ_KQ948367.1"/>
</dbReference>
<dbReference type="Proteomes" id="UP000053398">
    <property type="component" value="Unassembled WGS sequence"/>
</dbReference>
<dbReference type="InterPro" id="IPR006015">
    <property type="entry name" value="Universal_stress_UspA"/>
</dbReference>
<dbReference type="PANTHER" id="PTHR46268">
    <property type="entry name" value="STRESS RESPONSE PROTEIN NHAX"/>
    <property type="match status" value="1"/>
</dbReference>
<reference evidence="3 4" key="1">
    <citation type="submission" date="2015-10" db="EMBL/GenBank/DDBJ databases">
        <title>Draft genome sequence of Streptomyces corchorusii DSM 40340, type strain for the species Streptomyces corchorusii.</title>
        <authorList>
            <person name="Ruckert C."/>
            <person name="Winkler A."/>
            <person name="Kalinowski J."/>
            <person name="Kampfer P."/>
            <person name="Glaeser S."/>
        </authorList>
    </citation>
    <scope>NUCLEOTIDE SEQUENCE [LARGE SCALE GENOMIC DNA]</scope>
    <source>
        <strain evidence="3 4">DSM 40340</strain>
    </source>
</reference>
<dbReference type="CDD" id="cd00293">
    <property type="entry name" value="USP-like"/>
    <property type="match status" value="1"/>
</dbReference>
<dbReference type="Pfam" id="PF00582">
    <property type="entry name" value="Usp"/>
    <property type="match status" value="1"/>
</dbReference>
<comment type="caution">
    <text evidence="3">The sequence shown here is derived from an EMBL/GenBank/DDBJ whole genome shotgun (WGS) entry which is preliminary data.</text>
</comment>
<dbReference type="Gene3D" id="3.40.50.620">
    <property type="entry name" value="HUPs"/>
    <property type="match status" value="1"/>
</dbReference>
<name>A0A101PVA4_STRCK</name>
<dbReference type="PRINTS" id="PR01438">
    <property type="entry name" value="UNVRSLSTRESS"/>
</dbReference>
<comment type="similarity">
    <text evidence="1">Belongs to the universal stress protein A family.</text>
</comment>
<evidence type="ECO:0000313" key="3">
    <source>
        <dbReference type="EMBL" id="KUN18306.1"/>
    </source>
</evidence>
<organism evidence="3 4">
    <name type="scientific">Streptomyces corchorusii</name>
    <name type="common">Streptomyces chibaensis</name>
    <dbReference type="NCBI Taxonomy" id="1903"/>
    <lineage>
        <taxon>Bacteria</taxon>
        <taxon>Bacillati</taxon>
        <taxon>Actinomycetota</taxon>
        <taxon>Actinomycetes</taxon>
        <taxon>Kitasatosporales</taxon>
        <taxon>Streptomycetaceae</taxon>
        <taxon>Streptomyces</taxon>
    </lineage>
</organism>
<dbReference type="AlphaFoldDB" id="A0A101PVA4"/>
<dbReference type="SUPFAM" id="SSF52402">
    <property type="entry name" value="Adenine nucleotide alpha hydrolases-like"/>
    <property type="match status" value="1"/>
</dbReference>
<proteinExistence type="inferred from homology"/>
<evidence type="ECO:0000313" key="4">
    <source>
        <dbReference type="Proteomes" id="UP000053398"/>
    </source>
</evidence>
<dbReference type="EMBL" id="LMWP01000044">
    <property type="protein sequence ID" value="KUN18306.1"/>
    <property type="molecule type" value="Genomic_DNA"/>
</dbReference>
<keyword evidence="4" id="KW-1185">Reference proteome</keyword>
<dbReference type="InterPro" id="IPR014729">
    <property type="entry name" value="Rossmann-like_a/b/a_fold"/>
</dbReference>
<dbReference type="InterPro" id="IPR006016">
    <property type="entry name" value="UspA"/>
</dbReference>
<sequence>MFKNIVVAVDSSAGDTAALRTATRLAQLSGGVVHVLHIAVTDIEHQTVVRLEDTGAAQQVLDIAVRSVADAGVRSEGHLAAGTVGEVPGIITGTVRDLGADLLVITPHKRNMFTAWFTPRVSDAVTHVSGIPVLLVPDGADA</sequence>
<gene>
    <name evidence="3" type="ORF">AQJ11_35165</name>
</gene>
<feature type="domain" description="UspA" evidence="2">
    <location>
        <begin position="1"/>
        <end position="137"/>
    </location>
</feature>
<accession>A0A101PVA4</accession>